<dbReference type="InterPro" id="IPR036986">
    <property type="entry name" value="S4_RNA-bd_sf"/>
</dbReference>
<name>A0A1F6CCH9_9BACT</name>
<dbReference type="EMBL" id="MFKQ01000035">
    <property type="protein sequence ID" value="OGG46908.1"/>
    <property type="molecule type" value="Genomic_DNA"/>
</dbReference>
<gene>
    <name evidence="7" type="primary">rpsD</name>
    <name evidence="11" type="ORF">A2671_02365</name>
</gene>
<evidence type="ECO:0000256" key="3">
    <source>
        <dbReference type="ARBA" id="ARBA00022884"/>
    </source>
</evidence>
<keyword evidence="3 7" id="KW-0694">RNA-binding</keyword>
<evidence type="ECO:0000256" key="8">
    <source>
        <dbReference type="RuleBase" id="RU003699"/>
    </source>
</evidence>
<dbReference type="PANTHER" id="PTHR11831">
    <property type="entry name" value="30S 40S RIBOSOMAL PROTEIN"/>
    <property type="match status" value="1"/>
</dbReference>
<dbReference type="Gene3D" id="1.10.1050.10">
    <property type="entry name" value="Ribosomal Protein S4 Delta 41, Chain A, domain 1"/>
    <property type="match status" value="1"/>
</dbReference>
<keyword evidence="4 7" id="KW-0689">Ribosomal protein</keyword>
<keyword evidence="2 7" id="KW-0699">rRNA-binding</keyword>
<comment type="similarity">
    <text evidence="1 7 8">Belongs to the universal ribosomal protein uS4 family.</text>
</comment>
<evidence type="ECO:0000256" key="1">
    <source>
        <dbReference type="ARBA" id="ARBA00007465"/>
    </source>
</evidence>
<comment type="caution">
    <text evidence="11">The sequence shown here is derived from an EMBL/GenBank/DDBJ whole genome shotgun (WGS) entry which is preliminary data.</text>
</comment>
<dbReference type="InterPro" id="IPR018079">
    <property type="entry name" value="Ribosomal_uS4_CS"/>
</dbReference>
<organism evidence="11 12">
    <name type="scientific">Candidatus Kaiserbacteria bacterium RIFCSPHIGHO2_01_FULL_49_13</name>
    <dbReference type="NCBI Taxonomy" id="1798477"/>
    <lineage>
        <taxon>Bacteria</taxon>
        <taxon>Candidatus Kaiseribacteriota</taxon>
    </lineage>
</organism>
<evidence type="ECO:0000256" key="7">
    <source>
        <dbReference type="HAMAP-Rule" id="MF_01306"/>
    </source>
</evidence>
<accession>A0A1F6CCH9</accession>
<evidence type="ECO:0000313" key="12">
    <source>
        <dbReference type="Proteomes" id="UP000178344"/>
    </source>
</evidence>
<dbReference type="NCBIfam" id="TIGR01017">
    <property type="entry name" value="rpsD_bact"/>
    <property type="match status" value="1"/>
</dbReference>
<dbReference type="HAMAP" id="MF_01306_B">
    <property type="entry name" value="Ribosomal_uS4_B"/>
    <property type="match status" value="1"/>
</dbReference>
<dbReference type="FunFam" id="3.10.290.10:FF:000001">
    <property type="entry name" value="30S ribosomal protein S4"/>
    <property type="match status" value="1"/>
</dbReference>
<dbReference type="Proteomes" id="UP000178344">
    <property type="component" value="Unassembled WGS sequence"/>
</dbReference>
<dbReference type="InterPro" id="IPR005709">
    <property type="entry name" value="Ribosomal_uS4_bac-type"/>
</dbReference>
<evidence type="ECO:0000259" key="9">
    <source>
        <dbReference type="SMART" id="SM00363"/>
    </source>
</evidence>
<reference evidence="11 12" key="1">
    <citation type="journal article" date="2016" name="Nat. Commun.">
        <title>Thousands of microbial genomes shed light on interconnected biogeochemical processes in an aquifer system.</title>
        <authorList>
            <person name="Anantharaman K."/>
            <person name="Brown C.T."/>
            <person name="Hug L.A."/>
            <person name="Sharon I."/>
            <person name="Castelle C.J."/>
            <person name="Probst A.J."/>
            <person name="Thomas B.C."/>
            <person name="Singh A."/>
            <person name="Wilkins M.J."/>
            <person name="Karaoz U."/>
            <person name="Brodie E.L."/>
            <person name="Williams K.H."/>
            <person name="Hubbard S.S."/>
            <person name="Banfield J.F."/>
        </authorList>
    </citation>
    <scope>NUCLEOTIDE SEQUENCE [LARGE SCALE GENOMIC DNA]</scope>
</reference>
<dbReference type="GO" id="GO:0006412">
    <property type="term" value="P:translation"/>
    <property type="evidence" value="ECO:0007669"/>
    <property type="project" value="UniProtKB-UniRule"/>
</dbReference>
<comment type="function">
    <text evidence="7">One of the primary rRNA binding proteins, it binds directly to 16S rRNA where it nucleates assembly of the body of the 30S subunit.</text>
</comment>
<protein>
    <recommendedName>
        <fullName evidence="6 7">Small ribosomal subunit protein uS4</fullName>
    </recommendedName>
</protein>
<dbReference type="Pfam" id="PF00163">
    <property type="entry name" value="Ribosomal_S4"/>
    <property type="match status" value="1"/>
</dbReference>
<dbReference type="AlphaFoldDB" id="A0A1F6CCH9"/>
<dbReference type="CDD" id="cd00165">
    <property type="entry name" value="S4"/>
    <property type="match status" value="1"/>
</dbReference>
<feature type="domain" description="RNA-binding S4" evidence="9">
    <location>
        <begin position="94"/>
        <end position="156"/>
    </location>
</feature>
<dbReference type="GO" id="GO:0015935">
    <property type="term" value="C:small ribosomal subunit"/>
    <property type="evidence" value="ECO:0007669"/>
    <property type="project" value="InterPro"/>
</dbReference>
<evidence type="ECO:0000256" key="4">
    <source>
        <dbReference type="ARBA" id="ARBA00022980"/>
    </source>
</evidence>
<evidence type="ECO:0000259" key="10">
    <source>
        <dbReference type="SMART" id="SM01390"/>
    </source>
</evidence>
<dbReference type="PROSITE" id="PS00632">
    <property type="entry name" value="RIBOSOMAL_S4"/>
    <property type="match status" value="1"/>
</dbReference>
<comment type="function">
    <text evidence="7">With S5 and S12 plays an important role in translational accuracy.</text>
</comment>
<proteinExistence type="inferred from homology"/>
<evidence type="ECO:0000256" key="5">
    <source>
        <dbReference type="ARBA" id="ARBA00023274"/>
    </source>
</evidence>
<dbReference type="Pfam" id="PF01479">
    <property type="entry name" value="S4"/>
    <property type="match status" value="1"/>
</dbReference>
<dbReference type="GO" id="GO:0042274">
    <property type="term" value="P:ribosomal small subunit biogenesis"/>
    <property type="evidence" value="ECO:0007669"/>
    <property type="project" value="TreeGrafter"/>
</dbReference>
<dbReference type="SUPFAM" id="SSF55174">
    <property type="entry name" value="Alpha-L RNA-binding motif"/>
    <property type="match status" value="1"/>
</dbReference>
<evidence type="ECO:0000313" key="11">
    <source>
        <dbReference type="EMBL" id="OGG46908.1"/>
    </source>
</evidence>
<dbReference type="PROSITE" id="PS50889">
    <property type="entry name" value="S4"/>
    <property type="match status" value="1"/>
</dbReference>
<comment type="subunit">
    <text evidence="7">Part of the 30S ribosomal subunit. Contacts protein S5. The interaction surface between S4 and S5 is involved in control of translational fidelity.</text>
</comment>
<dbReference type="InterPro" id="IPR001912">
    <property type="entry name" value="Ribosomal_uS4_N"/>
</dbReference>
<dbReference type="PANTHER" id="PTHR11831:SF4">
    <property type="entry name" value="SMALL RIBOSOMAL SUBUNIT PROTEIN US4M"/>
    <property type="match status" value="1"/>
</dbReference>
<sequence length="204" mass="23239">MLIGPKYKICKRLGSGVFEKCQTQKFTLAEARKKGRTSDRRPRALSDYGKRLLEKQRVRYTYGLGERQLYNYVRTARSGQSGDPTTPLFARLELRLDNVVYRLGLAHTRRLARQMVAHGHITVNDRRAFTPARELAVGDTVEVREGSKKRTLFLGVLERLKEHAPPNWLSLNADQLQGKITAAPSREAVESVINLPAVVEYYSR</sequence>
<dbReference type="SMART" id="SM00363">
    <property type="entry name" value="S4"/>
    <property type="match status" value="1"/>
</dbReference>
<evidence type="ECO:0000256" key="6">
    <source>
        <dbReference type="ARBA" id="ARBA00035254"/>
    </source>
</evidence>
<dbReference type="SMART" id="SM01390">
    <property type="entry name" value="Ribosomal_S4"/>
    <property type="match status" value="1"/>
</dbReference>
<feature type="domain" description="Small ribosomal subunit protein uS4 N-terminal" evidence="10">
    <location>
        <begin position="1"/>
        <end position="93"/>
    </location>
</feature>
<keyword evidence="5 7" id="KW-0687">Ribonucleoprotein</keyword>
<dbReference type="GO" id="GO:0019843">
    <property type="term" value="F:rRNA binding"/>
    <property type="evidence" value="ECO:0007669"/>
    <property type="project" value="UniProtKB-UniRule"/>
</dbReference>
<dbReference type="GO" id="GO:0003735">
    <property type="term" value="F:structural constituent of ribosome"/>
    <property type="evidence" value="ECO:0007669"/>
    <property type="project" value="InterPro"/>
</dbReference>
<dbReference type="Gene3D" id="3.10.290.10">
    <property type="entry name" value="RNA-binding S4 domain"/>
    <property type="match status" value="1"/>
</dbReference>
<dbReference type="InterPro" id="IPR002942">
    <property type="entry name" value="S4_RNA-bd"/>
</dbReference>
<dbReference type="InterPro" id="IPR022801">
    <property type="entry name" value="Ribosomal_uS4"/>
</dbReference>
<dbReference type="NCBIfam" id="NF003717">
    <property type="entry name" value="PRK05327.1"/>
    <property type="match status" value="1"/>
</dbReference>
<evidence type="ECO:0000256" key="2">
    <source>
        <dbReference type="ARBA" id="ARBA00022730"/>
    </source>
</evidence>